<dbReference type="GO" id="GO:0051536">
    <property type="term" value="F:iron-sulfur cluster binding"/>
    <property type="evidence" value="ECO:0007669"/>
    <property type="project" value="UniProtKB-KW"/>
</dbReference>
<evidence type="ECO:0000313" key="5">
    <source>
        <dbReference type="EMBL" id="SCX79128.1"/>
    </source>
</evidence>
<dbReference type="STRING" id="419481.SAMN05216233_101314"/>
<keyword evidence="2" id="KW-0408">Iron</keyword>
<dbReference type="Pfam" id="PF25160">
    <property type="entry name" value="LdpA_Fe-S-bd"/>
    <property type="match status" value="1"/>
</dbReference>
<dbReference type="GO" id="GO:0046872">
    <property type="term" value="F:metal ion binding"/>
    <property type="evidence" value="ECO:0007669"/>
    <property type="project" value="UniProtKB-KW"/>
</dbReference>
<protein>
    <submittedName>
        <fullName evidence="5">[FeFe] hydrogenase, group B1/B3</fullName>
    </submittedName>
</protein>
<dbReference type="InterPro" id="IPR057431">
    <property type="entry name" value="LdpA_Fe-S-bd"/>
</dbReference>
<proteinExistence type="predicted"/>
<keyword evidence="6" id="KW-1185">Reference proteome</keyword>
<feature type="domain" description="4Fe-4S ferredoxin-type" evidence="4">
    <location>
        <begin position="140"/>
        <end position="169"/>
    </location>
</feature>
<dbReference type="NCBIfam" id="TIGR04105">
    <property type="entry name" value="FeFe_hydrog_B1"/>
    <property type="match status" value="1"/>
</dbReference>
<name>A0A1G5AMI6_9BACT</name>
<sequence length="480" mass="52306">MFFKSYSATTHFELMVRLIRAFDSENFTDTVNRIPVEMRPRGEDHSRCCVYRDRAILKYRLMALLGFGIEEEEDELVPLSRYAEMSLTRKGAPNPVLTVIDEACNGCVRTRYEATNACRGCLTHACVEVCPKGAVELVNGKSIIDPDRCIQCGKCMDVCPYHAIVRIPIPCEESCPTGAISKMSNSKETIDYDKCIFCGKCLAACPFNAILERSQLVDVIREMAEGKRVTALVAPAIIGETPSTMGQLVGALKSAGFSHVFEVASGADKTAICEADEFVERMEEGAPFMTSSCCPAYTECVEKHLPELKPFVSDTRTPMHYTAQTAKEEAPDSVTVFIGPCVAKRKEASDDPFVDHVLTFRELRALLAARNIEILQCEDTAFDLAGLAEGRGFPVSGGVTEGIKAYIGDRAAIEPVAVNGLDKRSVKKLKSYAKKCPGNFVEIMGCEGGCIAGPSGVEPGKKAGRKLQAFLKESPRGIEG</sequence>
<dbReference type="EMBL" id="FMUX01000001">
    <property type="protein sequence ID" value="SCX79128.1"/>
    <property type="molecule type" value="Genomic_DNA"/>
</dbReference>
<dbReference type="InterPro" id="IPR009016">
    <property type="entry name" value="Fe_hydrogenase"/>
</dbReference>
<organism evidence="5 6">
    <name type="scientific">Desulfoluna spongiiphila</name>
    <dbReference type="NCBI Taxonomy" id="419481"/>
    <lineage>
        <taxon>Bacteria</taxon>
        <taxon>Pseudomonadati</taxon>
        <taxon>Thermodesulfobacteriota</taxon>
        <taxon>Desulfobacteria</taxon>
        <taxon>Desulfobacterales</taxon>
        <taxon>Desulfolunaceae</taxon>
        <taxon>Desulfoluna</taxon>
    </lineage>
</organism>
<evidence type="ECO:0000313" key="6">
    <source>
        <dbReference type="Proteomes" id="UP000198870"/>
    </source>
</evidence>
<dbReference type="PROSITE" id="PS51379">
    <property type="entry name" value="4FE4S_FER_2"/>
    <property type="match status" value="3"/>
</dbReference>
<evidence type="ECO:0000256" key="3">
    <source>
        <dbReference type="ARBA" id="ARBA00023014"/>
    </source>
</evidence>
<dbReference type="InterPro" id="IPR050340">
    <property type="entry name" value="Cytosolic_Fe-S_CAF"/>
</dbReference>
<dbReference type="Gene3D" id="3.30.70.20">
    <property type="match status" value="2"/>
</dbReference>
<feature type="domain" description="4Fe-4S ferredoxin-type" evidence="4">
    <location>
        <begin position="186"/>
        <end position="215"/>
    </location>
</feature>
<evidence type="ECO:0000256" key="2">
    <source>
        <dbReference type="ARBA" id="ARBA00023004"/>
    </source>
</evidence>
<dbReference type="PROSITE" id="PS00198">
    <property type="entry name" value="4FE4S_FER_1"/>
    <property type="match status" value="1"/>
</dbReference>
<gene>
    <name evidence="5" type="ORF">SAMN05216233_101314</name>
</gene>
<dbReference type="Gene3D" id="3.40.950.10">
    <property type="entry name" value="Fe-only Hydrogenase (Larger Subunit), Chain L, domain 3"/>
    <property type="match status" value="1"/>
</dbReference>
<feature type="domain" description="4Fe-4S ferredoxin-type" evidence="4">
    <location>
        <begin position="108"/>
        <end position="139"/>
    </location>
</feature>
<keyword evidence="3" id="KW-0411">Iron-sulfur</keyword>
<dbReference type="Pfam" id="PF00037">
    <property type="entry name" value="Fer4"/>
    <property type="match status" value="1"/>
</dbReference>
<dbReference type="SUPFAM" id="SSF53920">
    <property type="entry name" value="Fe-only hydrogenase"/>
    <property type="match status" value="1"/>
</dbReference>
<keyword evidence="1" id="KW-0479">Metal-binding</keyword>
<evidence type="ECO:0000256" key="1">
    <source>
        <dbReference type="ARBA" id="ARBA00022723"/>
    </source>
</evidence>
<dbReference type="OrthoDB" id="9810782at2"/>
<dbReference type="Pfam" id="PF02906">
    <property type="entry name" value="Fe_hyd_lg_C"/>
    <property type="match status" value="1"/>
</dbReference>
<dbReference type="InterPro" id="IPR017900">
    <property type="entry name" value="4Fe4S_Fe_S_CS"/>
</dbReference>
<dbReference type="AlphaFoldDB" id="A0A1G5AMI6"/>
<dbReference type="CDD" id="cd10549">
    <property type="entry name" value="MtMvhB_like"/>
    <property type="match status" value="1"/>
</dbReference>
<dbReference type="InterPro" id="IPR017896">
    <property type="entry name" value="4Fe4S_Fe-S-bd"/>
</dbReference>
<dbReference type="Pfam" id="PF12798">
    <property type="entry name" value="Fer4_3"/>
    <property type="match status" value="1"/>
</dbReference>
<dbReference type="SUPFAM" id="SSF54862">
    <property type="entry name" value="4Fe-4S ferredoxins"/>
    <property type="match status" value="1"/>
</dbReference>
<reference evidence="5 6" key="1">
    <citation type="submission" date="2016-10" db="EMBL/GenBank/DDBJ databases">
        <authorList>
            <person name="de Groot N.N."/>
        </authorList>
    </citation>
    <scope>NUCLEOTIDE SEQUENCE [LARGE SCALE GENOMIC DNA]</scope>
    <source>
        <strain evidence="5 6">AA1</strain>
    </source>
</reference>
<dbReference type="InterPro" id="IPR027631">
    <property type="entry name" value="Mono_FeFe_hydrog"/>
</dbReference>
<accession>A0A1G5AMI6</accession>
<dbReference type="InterPro" id="IPR004108">
    <property type="entry name" value="Fe_hydrogenase_lsu_C"/>
</dbReference>
<evidence type="ECO:0000259" key="4">
    <source>
        <dbReference type="PROSITE" id="PS51379"/>
    </source>
</evidence>
<dbReference type="Proteomes" id="UP000198870">
    <property type="component" value="Unassembled WGS sequence"/>
</dbReference>
<dbReference type="PANTHER" id="PTHR11615">
    <property type="entry name" value="NITRATE, FORMATE, IRON DEHYDROGENASE"/>
    <property type="match status" value="1"/>
</dbReference>